<accession>A0ABU1G0I6</accession>
<evidence type="ECO:0000256" key="1">
    <source>
        <dbReference type="SAM" id="MobiDB-lite"/>
    </source>
</evidence>
<dbReference type="Gene3D" id="3.30.160.170">
    <property type="entry name" value="FlaG-like"/>
    <property type="match status" value="1"/>
</dbReference>
<keyword evidence="2" id="KW-0282">Flagellum</keyword>
<feature type="region of interest" description="Disordered" evidence="1">
    <location>
        <begin position="1"/>
        <end position="25"/>
    </location>
</feature>
<evidence type="ECO:0000313" key="3">
    <source>
        <dbReference type="Proteomes" id="UP001264519"/>
    </source>
</evidence>
<evidence type="ECO:0000313" key="2">
    <source>
        <dbReference type="EMBL" id="MDR5866445.1"/>
    </source>
</evidence>
<dbReference type="InterPro" id="IPR035924">
    <property type="entry name" value="FlaG-like_sf"/>
</dbReference>
<reference evidence="2 3" key="1">
    <citation type="submission" date="2023-04" db="EMBL/GenBank/DDBJ databases">
        <title>A long-awaited taxogenomic arrangement of the family Halomonadaceae.</title>
        <authorList>
            <person name="De La Haba R."/>
            <person name="Chuvochina M."/>
            <person name="Wittouck S."/>
            <person name="Arahal D.R."/>
            <person name="Sanchez-Porro C."/>
            <person name="Hugenholtz P."/>
            <person name="Ventosa A."/>
        </authorList>
    </citation>
    <scope>NUCLEOTIDE SEQUENCE [LARGE SCALE GENOMIC DNA]</scope>
    <source>
        <strain evidence="2 3">DSM 23530</strain>
    </source>
</reference>
<dbReference type="RefSeq" id="WP_309652046.1">
    <property type="nucleotide sequence ID" value="NZ_JARWAK010000004.1"/>
</dbReference>
<keyword evidence="2" id="KW-0969">Cilium</keyword>
<dbReference type="SUPFAM" id="SSF160214">
    <property type="entry name" value="FlaG-like"/>
    <property type="match status" value="1"/>
</dbReference>
<protein>
    <submittedName>
        <fullName evidence="2">Flagellar protein FlaG</fullName>
    </submittedName>
</protein>
<dbReference type="InterPro" id="IPR005186">
    <property type="entry name" value="FlaG"/>
</dbReference>
<dbReference type="Pfam" id="PF03646">
    <property type="entry name" value="FlaG"/>
    <property type="match status" value="1"/>
</dbReference>
<name>A0ABU1G0I6_9GAMM</name>
<proteinExistence type="predicted"/>
<feature type="compositionally biased region" description="Low complexity" evidence="1">
    <location>
        <begin position="7"/>
        <end position="20"/>
    </location>
</feature>
<sequence>MTPSVNESAAAASTPSTEATPTRRRVETVLATWAPGEAPETAAEQAPQRGELVAPVQRVNEVMRPYGVEFELQEDSSRLITRLVDRETGELIRQIPAEEVLRVAERLEEVQGQLIREEA</sequence>
<comment type="caution">
    <text evidence="2">The sequence shown here is derived from an EMBL/GenBank/DDBJ whole genome shotgun (WGS) entry which is preliminary data.</text>
</comment>
<dbReference type="PANTHER" id="PTHR37166">
    <property type="entry name" value="PROTEIN FLAG"/>
    <property type="match status" value="1"/>
</dbReference>
<gene>
    <name evidence="2" type="ORF">QC818_06560</name>
</gene>
<keyword evidence="3" id="KW-1185">Reference proteome</keyword>
<dbReference type="Proteomes" id="UP001264519">
    <property type="component" value="Unassembled WGS sequence"/>
</dbReference>
<organism evidence="2 3">
    <name type="scientific">Halomonas koreensis</name>
    <dbReference type="NCBI Taxonomy" id="245385"/>
    <lineage>
        <taxon>Bacteria</taxon>
        <taxon>Pseudomonadati</taxon>
        <taxon>Pseudomonadota</taxon>
        <taxon>Gammaproteobacteria</taxon>
        <taxon>Oceanospirillales</taxon>
        <taxon>Halomonadaceae</taxon>
        <taxon>Halomonas</taxon>
    </lineage>
</organism>
<keyword evidence="2" id="KW-0966">Cell projection</keyword>
<dbReference type="EMBL" id="JARWAK010000004">
    <property type="protein sequence ID" value="MDR5866445.1"/>
    <property type="molecule type" value="Genomic_DNA"/>
</dbReference>
<dbReference type="PANTHER" id="PTHR37166:SF1">
    <property type="entry name" value="PROTEIN FLAG"/>
    <property type="match status" value="1"/>
</dbReference>